<keyword evidence="3" id="KW-1185">Reference proteome</keyword>
<feature type="transmembrane region" description="Helical" evidence="1">
    <location>
        <begin position="7"/>
        <end position="25"/>
    </location>
</feature>
<dbReference type="InterPro" id="IPR038503">
    <property type="entry name" value="SpoIIIAH_sf"/>
</dbReference>
<dbReference type="InterPro" id="IPR024232">
    <property type="entry name" value="SpoIIIAH"/>
</dbReference>
<keyword evidence="1" id="KW-1133">Transmembrane helix</keyword>
<protein>
    <submittedName>
        <fullName evidence="2">Stage III sporulation protein AH</fullName>
    </submittedName>
</protein>
<dbReference type="RefSeq" id="WP_092640186.1">
    <property type="nucleotide sequence ID" value="NZ_FNID01000017.1"/>
</dbReference>
<sequence>MVFGKRQILLATLVLALGVAIYLNWQFSQSGKDLTLTDDVDASKNYGEAQFVDKEENQPADAVDATDVADKGITNPTGMIEAAMTNEAGEDYFIEARLNKKQSRDKAVETLQDILKDSKVSEEEKNIAIATAASLSDAIDAESNIESLIKAKGFKDCIAFIDGEKASIVVKTDGLLNSEAAQIKDIVLKECKVKAENITIIPVK</sequence>
<dbReference type="Pfam" id="PF12685">
    <property type="entry name" value="SpoIIIAH"/>
    <property type="match status" value="1"/>
</dbReference>
<dbReference type="Proteomes" id="UP000199182">
    <property type="component" value="Unassembled WGS sequence"/>
</dbReference>
<gene>
    <name evidence="2" type="ORF">SAMN05192585_11713</name>
</gene>
<dbReference type="Gene3D" id="1.10.287.4300">
    <property type="entry name" value="Stage III sporulation protein AH-like"/>
    <property type="match status" value="1"/>
</dbReference>
<evidence type="ECO:0000313" key="3">
    <source>
        <dbReference type="Proteomes" id="UP000199182"/>
    </source>
</evidence>
<name>A0A1H0AQM2_9FIRM</name>
<dbReference type="OrthoDB" id="1680784at2"/>
<dbReference type="AlphaFoldDB" id="A0A1H0AQM2"/>
<accession>A0A1H0AQM2</accession>
<organism evidence="2 3">
    <name type="scientific">Acetanaerobacterium elongatum</name>
    <dbReference type="NCBI Taxonomy" id="258515"/>
    <lineage>
        <taxon>Bacteria</taxon>
        <taxon>Bacillati</taxon>
        <taxon>Bacillota</taxon>
        <taxon>Clostridia</taxon>
        <taxon>Eubacteriales</taxon>
        <taxon>Oscillospiraceae</taxon>
        <taxon>Acetanaerobacterium</taxon>
    </lineage>
</organism>
<dbReference type="STRING" id="258515.SAMN05192585_11713"/>
<keyword evidence="1" id="KW-0812">Transmembrane</keyword>
<dbReference type="EMBL" id="FNID01000017">
    <property type="protein sequence ID" value="SDN35852.1"/>
    <property type="molecule type" value="Genomic_DNA"/>
</dbReference>
<proteinExistence type="predicted"/>
<evidence type="ECO:0000313" key="2">
    <source>
        <dbReference type="EMBL" id="SDN35852.1"/>
    </source>
</evidence>
<keyword evidence="1" id="KW-0472">Membrane</keyword>
<reference evidence="2 3" key="1">
    <citation type="submission" date="2016-10" db="EMBL/GenBank/DDBJ databases">
        <authorList>
            <person name="de Groot N.N."/>
        </authorList>
    </citation>
    <scope>NUCLEOTIDE SEQUENCE [LARGE SCALE GENOMIC DNA]</scope>
    <source>
        <strain evidence="2 3">CGMCC 1.5012</strain>
    </source>
</reference>
<evidence type="ECO:0000256" key="1">
    <source>
        <dbReference type="SAM" id="Phobius"/>
    </source>
</evidence>